<evidence type="ECO:0000313" key="2">
    <source>
        <dbReference type="Proteomes" id="UP001054252"/>
    </source>
</evidence>
<dbReference type="AlphaFoldDB" id="A0AAV5LS78"/>
<name>A0AAV5LS78_9ROSI</name>
<dbReference type="EMBL" id="BPVZ01000140">
    <property type="protein sequence ID" value="GKV40279.1"/>
    <property type="molecule type" value="Genomic_DNA"/>
</dbReference>
<organism evidence="1 2">
    <name type="scientific">Rubroshorea leprosula</name>
    <dbReference type="NCBI Taxonomy" id="152421"/>
    <lineage>
        <taxon>Eukaryota</taxon>
        <taxon>Viridiplantae</taxon>
        <taxon>Streptophyta</taxon>
        <taxon>Embryophyta</taxon>
        <taxon>Tracheophyta</taxon>
        <taxon>Spermatophyta</taxon>
        <taxon>Magnoliopsida</taxon>
        <taxon>eudicotyledons</taxon>
        <taxon>Gunneridae</taxon>
        <taxon>Pentapetalae</taxon>
        <taxon>rosids</taxon>
        <taxon>malvids</taxon>
        <taxon>Malvales</taxon>
        <taxon>Dipterocarpaceae</taxon>
        <taxon>Rubroshorea</taxon>
    </lineage>
</organism>
<dbReference type="Proteomes" id="UP001054252">
    <property type="component" value="Unassembled WGS sequence"/>
</dbReference>
<proteinExistence type="predicted"/>
<accession>A0AAV5LS78</accession>
<reference evidence="1 2" key="1">
    <citation type="journal article" date="2021" name="Commun. Biol.">
        <title>The genome of Shorea leprosula (Dipterocarpaceae) highlights the ecological relevance of drought in aseasonal tropical rainforests.</title>
        <authorList>
            <person name="Ng K.K.S."/>
            <person name="Kobayashi M.J."/>
            <person name="Fawcett J.A."/>
            <person name="Hatakeyama M."/>
            <person name="Paape T."/>
            <person name="Ng C.H."/>
            <person name="Ang C.C."/>
            <person name="Tnah L.H."/>
            <person name="Lee C.T."/>
            <person name="Nishiyama T."/>
            <person name="Sese J."/>
            <person name="O'Brien M.J."/>
            <person name="Copetti D."/>
            <person name="Mohd Noor M.I."/>
            <person name="Ong R.C."/>
            <person name="Putra M."/>
            <person name="Sireger I.Z."/>
            <person name="Indrioko S."/>
            <person name="Kosugi Y."/>
            <person name="Izuno A."/>
            <person name="Isagi Y."/>
            <person name="Lee S.L."/>
            <person name="Shimizu K.K."/>
        </authorList>
    </citation>
    <scope>NUCLEOTIDE SEQUENCE [LARGE SCALE GENOMIC DNA]</scope>
    <source>
        <strain evidence="1">214</strain>
    </source>
</reference>
<sequence>MLEPLGFPAAQACWSRLVLPPPMTLLDPAVVPSIRQLLLVSVHAGDPRSGNLATHLLPPGNGLRLIGSPHRHLGAWHTFHMGRLKGVPFGSLDRRPLYSWALCGCSSVMCTSFQPLDMDLL</sequence>
<gene>
    <name evidence="1" type="ORF">SLEP1_g47946</name>
</gene>
<keyword evidence="2" id="KW-1185">Reference proteome</keyword>
<evidence type="ECO:0000313" key="1">
    <source>
        <dbReference type="EMBL" id="GKV40279.1"/>
    </source>
</evidence>
<protein>
    <submittedName>
        <fullName evidence="1">Uncharacterized protein</fullName>
    </submittedName>
</protein>
<comment type="caution">
    <text evidence="1">The sequence shown here is derived from an EMBL/GenBank/DDBJ whole genome shotgun (WGS) entry which is preliminary data.</text>
</comment>